<proteinExistence type="predicted"/>
<dbReference type="Proteomes" id="UP000265520">
    <property type="component" value="Unassembled WGS sequence"/>
</dbReference>
<evidence type="ECO:0000313" key="1">
    <source>
        <dbReference type="EMBL" id="MCI45847.1"/>
    </source>
</evidence>
<reference evidence="1 2" key="1">
    <citation type="journal article" date="2018" name="Front. Plant Sci.">
        <title>Red Clover (Trifolium pratense) and Zigzag Clover (T. medium) - A Picture of Genomic Similarities and Differences.</title>
        <authorList>
            <person name="Dluhosova J."/>
            <person name="Istvanek J."/>
            <person name="Nedelnik J."/>
            <person name="Repkova J."/>
        </authorList>
    </citation>
    <scope>NUCLEOTIDE SEQUENCE [LARGE SCALE GENOMIC DNA]</scope>
    <source>
        <strain evidence="2">cv. 10/8</strain>
        <tissue evidence="1">Leaf</tissue>
    </source>
</reference>
<accession>A0A392SBQ5</accession>
<sequence>FQLEDAIEKEEFQEAAKLKRAIVEATSKDSVAEIMSQLKVRKDFVLVS</sequence>
<dbReference type="EMBL" id="LXQA010349432">
    <property type="protein sequence ID" value="MCI45847.1"/>
    <property type="molecule type" value="Genomic_DNA"/>
</dbReference>
<keyword evidence="2" id="KW-1185">Reference proteome</keyword>
<evidence type="ECO:0000313" key="2">
    <source>
        <dbReference type="Proteomes" id="UP000265520"/>
    </source>
</evidence>
<protein>
    <submittedName>
        <fullName evidence="1">Protein EXECUTER</fullName>
    </submittedName>
</protein>
<dbReference type="AlphaFoldDB" id="A0A392SBQ5"/>
<name>A0A392SBQ5_9FABA</name>
<feature type="non-terminal residue" evidence="1">
    <location>
        <position position="1"/>
    </location>
</feature>
<comment type="caution">
    <text evidence="1">The sequence shown here is derived from an EMBL/GenBank/DDBJ whole genome shotgun (WGS) entry which is preliminary data.</text>
</comment>
<organism evidence="1 2">
    <name type="scientific">Trifolium medium</name>
    <dbReference type="NCBI Taxonomy" id="97028"/>
    <lineage>
        <taxon>Eukaryota</taxon>
        <taxon>Viridiplantae</taxon>
        <taxon>Streptophyta</taxon>
        <taxon>Embryophyta</taxon>
        <taxon>Tracheophyta</taxon>
        <taxon>Spermatophyta</taxon>
        <taxon>Magnoliopsida</taxon>
        <taxon>eudicotyledons</taxon>
        <taxon>Gunneridae</taxon>
        <taxon>Pentapetalae</taxon>
        <taxon>rosids</taxon>
        <taxon>fabids</taxon>
        <taxon>Fabales</taxon>
        <taxon>Fabaceae</taxon>
        <taxon>Papilionoideae</taxon>
        <taxon>50 kb inversion clade</taxon>
        <taxon>NPAAA clade</taxon>
        <taxon>Hologalegina</taxon>
        <taxon>IRL clade</taxon>
        <taxon>Trifolieae</taxon>
        <taxon>Trifolium</taxon>
    </lineage>
</organism>